<feature type="transmembrane region" description="Helical" evidence="1">
    <location>
        <begin position="138"/>
        <end position="156"/>
    </location>
</feature>
<organism evidence="2 3">
    <name type="scientific">Capnocytophaga gingivalis</name>
    <dbReference type="NCBI Taxonomy" id="1017"/>
    <lineage>
        <taxon>Bacteria</taxon>
        <taxon>Pseudomonadati</taxon>
        <taxon>Bacteroidota</taxon>
        <taxon>Flavobacteriia</taxon>
        <taxon>Flavobacteriales</taxon>
        <taxon>Flavobacteriaceae</taxon>
        <taxon>Capnocytophaga</taxon>
    </lineage>
</organism>
<keyword evidence="3" id="KW-1185">Reference proteome</keyword>
<dbReference type="EMBL" id="JAYKBW010000009">
    <property type="protein sequence ID" value="MEB3075355.1"/>
    <property type="molecule type" value="Genomic_DNA"/>
</dbReference>
<reference evidence="2 3" key="1">
    <citation type="submission" date="2023-12" db="EMBL/GenBank/DDBJ databases">
        <title>Genomic sequences of Capnocytophaga and Parvimonas strains.</title>
        <authorList>
            <person name="Watt R.M."/>
            <person name="Wang M."/>
            <person name="Yang T."/>
            <person name="Tong W.M."/>
        </authorList>
    </citation>
    <scope>NUCLEOTIDE SEQUENCE [LARGE SCALE GENOMIC DNA]</scope>
    <source>
        <strain evidence="2 3">CCUG 13096</strain>
    </source>
</reference>
<feature type="transmembrane region" description="Helical" evidence="1">
    <location>
        <begin position="194"/>
        <end position="216"/>
    </location>
</feature>
<feature type="transmembrane region" description="Helical" evidence="1">
    <location>
        <begin position="13"/>
        <end position="31"/>
    </location>
</feature>
<gene>
    <name evidence="2" type="ORF">VJJ08_08590</name>
</gene>
<accession>A0ABU5Z8R2</accession>
<dbReference type="InterPro" id="IPR025367">
    <property type="entry name" value="DUF4271"/>
</dbReference>
<keyword evidence="1" id="KW-1133">Transmembrane helix</keyword>
<dbReference type="Proteomes" id="UP001311730">
    <property type="component" value="Unassembled WGS sequence"/>
</dbReference>
<dbReference type="RefSeq" id="WP_298828149.1">
    <property type="nucleotide sequence ID" value="NZ_JAYKBW010000009.1"/>
</dbReference>
<comment type="caution">
    <text evidence="2">The sequence shown here is derived from an EMBL/GenBank/DDBJ whole genome shotgun (WGS) entry which is preliminary data.</text>
</comment>
<feature type="transmembrane region" description="Helical" evidence="1">
    <location>
        <begin position="98"/>
        <end position="118"/>
    </location>
</feature>
<evidence type="ECO:0000313" key="2">
    <source>
        <dbReference type="EMBL" id="MEB3075355.1"/>
    </source>
</evidence>
<keyword evidence="1" id="KW-0472">Membrane</keyword>
<keyword evidence="1" id="KW-0812">Transmembrane</keyword>
<evidence type="ECO:0000313" key="3">
    <source>
        <dbReference type="Proteomes" id="UP001311730"/>
    </source>
</evidence>
<name>A0ABU5Z8R2_9FLAO</name>
<proteinExistence type="predicted"/>
<protein>
    <submittedName>
        <fullName evidence="2">DUF4271 domain-containing protein</fullName>
    </submittedName>
</protein>
<feature type="transmembrane region" description="Helical" evidence="1">
    <location>
        <begin position="162"/>
        <end position="182"/>
    </location>
</feature>
<dbReference type="Pfam" id="PF14093">
    <property type="entry name" value="DUF4271"/>
    <property type="match status" value="1"/>
</dbReference>
<evidence type="ECO:0000256" key="1">
    <source>
        <dbReference type="SAM" id="Phobius"/>
    </source>
</evidence>
<feature type="transmembrane region" description="Helical" evidence="1">
    <location>
        <begin position="60"/>
        <end position="82"/>
    </location>
</feature>
<sequence>MEWTLVTASHKDWISLIFVLILGVMAFIKAYHAFRFREFLNLLTNNKYIIIFNKRERSGVFFTTSLLVVQWAILSIAIWRIISFFRLEISFYAVPEQYLIMIGVALFILLKIAFQRLISYVFDMDTFSRSYLFVRLSYSNYAALILVLLLFVNIYAMELNIYMFAFSLIVFLYIQVLGLVSFAKLYKSQLGAYWYYFVLYLCAFEIAPYIFINWIISNQ</sequence>